<organism evidence="2 3">
    <name type="scientific">Dyella flava</name>
    <dbReference type="NCBI Taxonomy" id="1920170"/>
    <lineage>
        <taxon>Bacteria</taxon>
        <taxon>Pseudomonadati</taxon>
        <taxon>Pseudomonadota</taxon>
        <taxon>Gammaproteobacteria</taxon>
        <taxon>Lysobacterales</taxon>
        <taxon>Rhodanobacteraceae</taxon>
        <taxon>Dyella</taxon>
    </lineage>
</organism>
<dbReference type="EMBL" id="JADIKE010000036">
    <property type="protein sequence ID" value="MBM7126252.1"/>
    <property type="molecule type" value="Genomic_DNA"/>
</dbReference>
<dbReference type="InterPro" id="IPR029044">
    <property type="entry name" value="Nucleotide-diphossugar_trans"/>
</dbReference>
<dbReference type="CDD" id="cd00761">
    <property type="entry name" value="Glyco_tranf_GTA_type"/>
    <property type="match status" value="1"/>
</dbReference>
<reference evidence="2" key="1">
    <citation type="submission" date="2020-10" db="EMBL/GenBank/DDBJ databases">
        <title>Phylogeny of dyella-like bacteria.</title>
        <authorList>
            <person name="Fu J."/>
        </authorList>
    </citation>
    <scope>NUCLEOTIDE SEQUENCE</scope>
    <source>
        <strain evidence="2">DHOC52</strain>
    </source>
</reference>
<feature type="domain" description="Glycosyltransferase 2-like" evidence="1">
    <location>
        <begin position="13"/>
        <end position="132"/>
    </location>
</feature>
<dbReference type="PANTHER" id="PTHR22916:SF3">
    <property type="entry name" value="UDP-GLCNAC:BETAGAL BETA-1,3-N-ACETYLGLUCOSAMINYLTRANSFERASE-LIKE PROTEIN 1"/>
    <property type="match status" value="1"/>
</dbReference>
<dbReference type="Pfam" id="PF00535">
    <property type="entry name" value="Glycos_transf_2"/>
    <property type="match status" value="1"/>
</dbReference>
<dbReference type="InterPro" id="IPR001173">
    <property type="entry name" value="Glyco_trans_2-like"/>
</dbReference>
<proteinExistence type="predicted"/>
<dbReference type="Proteomes" id="UP001430149">
    <property type="component" value="Unassembled WGS sequence"/>
</dbReference>
<sequence length="313" mass="35057">MATGTVGTDPLVSILIPTYNRPRYFEKALKSALVQSYKNIEIIVGDDSTNDETEKLVLAYRKVAKNIKYVRNKPRLGGIGNFRKCMDLARGQFINYLMDDDLFHPQKIEVMMKVMRSDKDVALVTSSRVCIDENDVAGEEVGGLNLYLNESKSFNGAEVANLCLRTAHNLIGEPTTVLFRLSMLTEPFGVCAGRQYGCNSDMASWVVLMSKGKIAYIKTPLSFLRVHQAQMSNTFHMYCHGVSDMLHQLYVAEQFGFLLEKDEFLAGAERVMHLMPKLVKDAGTSNQGQLLAESGLMENFARVMEKVSQLTRA</sequence>
<evidence type="ECO:0000259" key="1">
    <source>
        <dbReference type="Pfam" id="PF00535"/>
    </source>
</evidence>
<dbReference type="SUPFAM" id="SSF53448">
    <property type="entry name" value="Nucleotide-diphospho-sugar transferases"/>
    <property type="match status" value="1"/>
</dbReference>
<evidence type="ECO:0000313" key="3">
    <source>
        <dbReference type="Proteomes" id="UP001430149"/>
    </source>
</evidence>
<dbReference type="Gene3D" id="3.90.550.10">
    <property type="entry name" value="Spore Coat Polysaccharide Biosynthesis Protein SpsA, Chain A"/>
    <property type="match status" value="1"/>
</dbReference>
<name>A0ABS2K667_9GAMM</name>
<gene>
    <name evidence="2" type="ORF">ISP19_12805</name>
</gene>
<evidence type="ECO:0000313" key="2">
    <source>
        <dbReference type="EMBL" id="MBM7126252.1"/>
    </source>
</evidence>
<dbReference type="RefSeq" id="WP_204682783.1">
    <property type="nucleotide sequence ID" value="NZ_BSNR01000002.1"/>
</dbReference>
<accession>A0ABS2K667</accession>
<dbReference type="PANTHER" id="PTHR22916">
    <property type="entry name" value="GLYCOSYLTRANSFERASE"/>
    <property type="match status" value="1"/>
</dbReference>
<comment type="caution">
    <text evidence="2">The sequence shown here is derived from an EMBL/GenBank/DDBJ whole genome shotgun (WGS) entry which is preliminary data.</text>
</comment>
<keyword evidence="3" id="KW-1185">Reference proteome</keyword>
<protein>
    <submittedName>
        <fullName evidence="2">Glycosyltransferase family 2 protein</fullName>
    </submittedName>
</protein>